<dbReference type="GO" id="GO:0005886">
    <property type="term" value="C:plasma membrane"/>
    <property type="evidence" value="ECO:0007669"/>
    <property type="project" value="UniProtKB-SubCell"/>
</dbReference>
<evidence type="ECO:0000256" key="1">
    <source>
        <dbReference type="ARBA" id="ARBA00004651"/>
    </source>
</evidence>
<keyword evidence="7 9" id="KW-0472">Membrane</keyword>
<evidence type="ECO:0000256" key="5">
    <source>
        <dbReference type="ARBA" id="ARBA00022840"/>
    </source>
</evidence>
<sequence length="587" mass="63381">MTSSSSPAAPATPARAARELYGALWHYAQGARGQLVGALSLLGGSQLIRLTMPWLAAQAINALQRGQMEASAKWIGGLMLVYLVSWLMHGPGRVLERNVGVRVREALADRLYGRIAGAPLAWHGGHHSGELQHRVHQASRALSDFAQNQFVYLQNIVNFVGPLVALSLLSLGSGLLALGGYVCIALVILRFDRALMLLVRQENDADRRYVAALLDFIGNASTVIGLRLASASRLLMRRRMQAVSGPLKRAVVVNESKWFAVDIMGLGLTWGLVVMYVWQTRTPGEAVMLGGVFMIYQYAQQTAGVIGSMAGNFQSFARMHTDFRSAQPILDAPARPDEGAEALRADAGWQRLDVQGLGWAYADSARGGGLRDVALALRRGQRVALVGPSGGGKSTLLRLLAGLYVPTQGTVALDGQVQPWPVLRTLATLIPQETEVFEASVRENLGFGQPKPEPDLQAAVHASAFDEVLAAMHGDLDTPLTERGFNLSGGQRQRLCLARGVLASQGSSLLLLDEPTSALDAATEAKVLDRIAERFPQACLIASIHRLSLLSHFDTVVLMEAGQVRDAGPREEVLRRQPQLRQTGERA</sequence>
<dbReference type="GO" id="GO:0034040">
    <property type="term" value="F:ATPase-coupled lipid transmembrane transporter activity"/>
    <property type="evidence" value="ECO:0007669"/>
    <property type="project" value="TreeGrafter"/>
</dbReference>
<dbReference type="PANTHER" id="PTHR24221">
    <property type="entry name" value="ATP-BINDING CASSETTE SUB-FAMILY B"/>
    <property type="match status" value="1"/>
</dbReference>
<dbReference type="CDD" id="cd03228">
    <property type="entry name" value="ABCC_MRP_Like"/>
    <property type="match status" value="1"/>
</dbReference>
<dbReference type="Pfam" id="PF00005">
    <property type="entry name" value="ABC_tran"/>
    <property type="match status" value="1"/>
</dbReference>
<keyword evidence="4" id="KW-0547">Nucleotide-binding</keyword>
<dbReference type="InterPro" id="IPR027417">
    <property type="entry name" value="P-loop_NTPase"/>
</dbReference>
<dbReference type="AlphaFoldDB" id="A0AAW9Q9D0"/>
<feature type="transmembrane region" description="Helical" evidence="9">
    <location>
        <begin position="209"/>
        <end position="229"/>
    </location>
</feature>
<dbReference type="PROSITE" id="PS50929">
    <property type="entry name" value="ABC_TM1F"/>
    <property type="match status" value="1"/>
</dbReference>
<name>A0AAW9Q9D0_9BURK</name>
<evidence type="ECO:0000256" key="4">
    <source>
        <dbReference type="ARBA" id="ARBA00022741"/>
    </source>
</evidence>
<dbReference type="GO" id="GO:0140359">
    <property type="term" value="F:ABC-type transporter activity"/>
    <property type="evidence" value="ECO:0007669"/>
    <property type="project" value="InterPro"/>
</dbReference>
<accession>A0AAW9Q9D0</accession>
<dbReference type="PROSITE" id="PS50893">
    <property type="entry name" value="ABC_TRANSPORTER_2"/>
    <property type="match status" value="1"/>
</dbReference>
<organism evidence="12 13">
    <name type="scientific">Aquincola agrisoli</name>
    <dbReference type="NCBI Taxonomy" id="3119538"/>
    <lineage>
        <taxon>Bacteria</taxon>
        <taxon>Pseudomonadati</taxon>
        <taxon>Pseudomonadota</taxon>
        <taxon>Betaproteobacteria</taxon>
        <taxon>Burkholderiales</taxon>
        <taxon>Sphaerotilaceae</taxon>
        <taxon>Aquincola</taxon>
    </lineage>
</organism>
<evidence type="ECO:0000256" key="9">
    <source>
        <dbReference type="SAM" id="Phobius"/>
    </source>
</evidence>
<dbReference type="SMART" id="SM00382">
    <property type="entry name" value="AAA"/>
    <property type="match status" value="1"/>
</dbReference>
<dbReference type="InterPro" id="IPR011527">
    <property type="entry name" value="ABC1_TM_dom"/>
</dbReference>
<evidence type="ECO:0000313" key="13">
    <source>
        <dbReference type="Proteomes" id="UP001336250"/>
    </source>
</evidence>
<dbReference type="PROSITE" id="PS00211">
    <property type="entry name" value="ABC_TRANSPORTER_1"/>
    <property type="match status" value="1"/>
</dbReference>
<dbReference type="Gene3D" id="3.40.50.300">
    <property type="entry name" value="P-loop containing nucleotide triphosphate hydrolases"/>
    <property type="match status" value="1"/>
</dbReference>
<dbReference type="InterPro" id="IPR017871">
    <property type="entry name" value="ABC_transporter-like_CS"/>
</dbReference>
<dbReference type="InterPro" id="IPR039421">
    <property type="entry name" value="Type_1_exporter"/>
</dbReference>
<keyword evidence="2" id="KW-1003">Cell membrane</keyword>
<feature type="transmembrane region" description="Helical" evidence="9">
    <location>
        <begin position="258"/>
        <end position="278"/>
    </location>
</feature>
<dbReference type="InterPro" id="IPR036640">
    <property type="entry name" value="ABC1_TM_sf"/>
</dbReference>
<feature type="domain" description="ABC transporter" evidence="10">
    <location>
        <begin position="352"/>
        <end position="586"/>
    </location>
</feature>
<keyword evidence="3 9" id="KW-0812">Transmembrane</keyword>
<evidence type="ECO:0000256" key="2">
    <source>
        <dbReference type="ARBA" id="ARBA00022475"/>
    </source>
</evidence>
<evidence type="ECO:0000256" key="8">
    <source>
        <dbReference type="SAM" id="MobiDB-lite"/>
    </source>
</evidence>
<evidence type="ECO:0000256" key="6">
    <source>
        <dbReference type="ARBA" id="ARBA00022989"/>
    </source>
</evidence>
<dbReference type="InterPro" id="IPR003439">
    <property type="entry name" value="ABC_transporter-like_ATP-bd"/>
</dbReference>
<feature type="domain" description="ABC transmembrane type-1" evidence="11">
    <location>
        <begin position="36"/>
        <end position="318"/>
    </location>
</feature>
<dbReference type="Pfam" id="PF00664">
    <property type="entry name" value="ABC_membrane"/>
    <property type="match status" value="1"/>
</dbReference>
<dbReference type="GO" id="GO:0005524">
    <property type="term" value="F:ATP binding"/>
    <property type="evidence" value="ECO:0007669"/>
    <property type="project" value="UniProtKB-KW"/>
</dbReference>
<dbReference type="Proteomes" id="UP001336250">
    <property type="component" value="Unassembled WGS sequence"/>
</dbReference>
<dbReference type="EMBL" id="JAZIBG010000009">
    <property type="protein sequence ID" value="MEF7612968.1"/>
    <property type="molecule type" value="Genomic_DNA"/>
</dbReference>
<evidence type="ECO:0000256" key="3">
    <source>
        <dbReference type="ARBA" id="ARBA00022692"/>
    </source>
</evidence>
<evidence type="ECO:0000313" key="12">
    <source>
        <dbReference type="EMBL" id="MEF7612968.1"/>
    </source>
</evidence>
<proteinExistence type="predicted"/>
<evidence type="ECO:0000259" key="10">
    <source>
        <dbReference type="PROSITE" id="PS50893"/>
    </source>
</evidence>
<dbReference type="InterPro" id="IPR003593">
    <property type="entry name" value="AAA+_ATPase"/>
</dbReference>
<keyword evidence="5 12" id="KW-0067">ATP-binding</keyword>
<dbReference type="SUPFAM" id="SSF90123">
    <property type="entry name" value="ABC transporter transmembrane region"/>
    <property type="match status" value="1"/>
</dbReference>
<evidence type="ECO:0000256" key="7">
    <source>
        <dbReference type="ARBA" id="ARBA00023136"/>
    </source>
</evidence>
<dbReference type="GO" id="GO:0016887">
    <property type="term" value="F:ATP hydrolysis activity"/>
    <property type="evidence" value="ECO:0007669"/>
    <property type="project" value="InterPro"/>
</dbReference>
<reference evidence="12 13" key="1">
    <citation type="submission" date="2024-02" db="EMBL/GenBank/DDBJ databases">
        <title>Genome sequence of Aquincola sp. MAHUQ-54.</title>
        <authorList>
            <person name="Huq M.A."/>
        </authorList>
    </citation>
    <scope>NUCLEOTIDE SEQUENCE [LARGE SCALE GENOMIC DNA]</scope>
    <source>
        <strain evidence="12 13">MAHUQ-54</strain>
    </source>
</reference>
<evidence type="ECO:0000259" key="11">
    <source>
        <dbReference type="PROSITE" id="PS50929"/>
    </source>
</evidence>
<dbReference type="SUPFAM" id="SSF52540">
    <property type="entry name" value="P-loop containing nucleoside triphosphate hydrolases"/>
    <property type="match status" value="1"/>
</dbReference>
<comment type="caution">
    <text evidence="12">The sequence shown here is derived from an EMBL/GenBank/DDBJ whole genome shotgun (WGS) entry which is preliminary data.</text>
</comment>
<comment type="subcellular location">
    <subcellularLocation>
        <location evidence="1">Cell membrane</location>
        <topology evidence="1">Multi-pass membrane protein</topology>
    </subcellularLocation>
</comment>
<dbReference type="PANTHER" id="PTHR24221:SF654">
    <property type="entry name" value="ATP-BINDING CASSETTE SUB-FAMILY B MEMBER 6"/>
    <property type="match status" value="1"/>
</dbReference>
<keyword evidence="13" id="KW-1185">Reference proteome</keyword>
<feature type="transmembrane region" description="Helical" evidence="9">
    <location>
        <begin position="163"/>
        <end position="189"/>
    </location>
</feature>
<dbReference type="RefSeq" id="WP_332287880.1">
    <property type="nucleotide sequence ID" value="NZ_JAZIBG010000009.1"/>
</dbReference>
<dbReference type="Gene3D" id="1.20.1560.10">
    <property type="entry name" value="ABC transporter type 1, transmembrane domain"/>
    <property type="match status" value="1"/>
</dbReference>
<gene>
    <name evidence="12" type="ORF">V4F39_03525</name>
</gene>
<keyword evidence="6 9" id="KW-1133">Transmembrane helix</keyword>
<feature type="region of interest" description="Disordered" evidence="8">
    <location>
        <begin position="567"/>
        <end position="587"/>
    </location>
</feature>
<protein>
    <submittedName>
        <fullName evidence="12">ABC transporter ATP-binding protein</fullName>
    </submittedName>
</protein>